<dbReference type="EMBL" id="JALJOS010000012">
    <property type="protein sequence ID" value="KAK9832351.1"/>
    <property type="molecule type" value="Genomic_DNA"/>
</dbReference>
<comment type="pathway">
    <text evidence="2">Isoprenoid biosynthesis.</text>
</comment>
<evidence type="ECO:0000256" key="5">
    <source>
        <dbReference type="ARBA" id="ARBA00022723"/>
    </source>
</evidence>
<dbReference type="InterPro" id="IPR054848">
    <property type="entry name" value="GGPPSyn_CRT-like"/>
</dbReference>
<evidence type="ECO:0000313" key="10">
    <source>
        <dbReference type="Proteomes" id="UP001438707"/>
    </source>
</evidence>
<evidence type="ECO:0000256" key="2">
    <source>
        <dbReference type="ARBA" id="ARBA00005128"/>
    </source>
</evidence>
<keyword evidence="10" id="KW-1185">Reference proteome</keyword>
<comment type="similarity">
    <text evidence="3 8">Belongs to the FPP/GGPP synthase family.</text>
</comment>
<gene>
    <name evidence="9" type="ORF">WJX74_007495</name>
</gene>
<keyword evidence="7" id="KW-0414">Isoprene biosynthesis</keyword>
<dbReference type="PANTHER" id="PTHR43281:SF1">
    <property type="entry name" value="FARNESYL DIPHOSPHATE SYNTHASE"/>
    <property type="match status" value="1"/>
</dbReference>
<dbReference type="InterPro" id="IPR033749">
    <property type="entry name" value="Polyprenyl_synt_CS"/>
</dbReference>
<proteinExistence type="inferred from homology"/>
<evidence type="ECO:0008006" key="11">
    <source>
        <dbReference type="Google" id="ProtNLM"/>
    </source>
</evidence>
<keyword evidence="6" id="KW-0460">Magnesium</keyword>
<evidence type="ECO:0000256" key="8">
    <source>
        <dbReference type="RuleBase" id="RU004466"/>
    </source>
</evidence>
<dbReference type="FunFam" id="1.10.600.10:FF:000001">
    <property type="entry name" value="Geranylgeranyl diphosphate synthase"/>
    <property type="match status" value="1"/>
</dbReference>
<dbReference type="NCBIfam" id="NF045485">
    <property type="entry name" value="FPPsyn"/>
    <property type="match status" value="1"/>
</dbReference>
<evidence type="ECO:0000256" key="4">
    <source>
        <dbReference type="ARBA" id="ARBA00022679"/>
    </source>
</evidence>
<dbReference type="GO" id="GO:0008299">
    <property type="term" value="P:isoprenoid biosynthetic process"/>
    <property type="evidence" value="ECO:0007669"/>
    <property type="project" value="UniProtKB-KW"/>
</dbReference>
<dbReference type="CDD" id="cd00685">
    <property type="entry name" value="Trans_IPPS_HT"/>
    <property type="match status" value="1"/>
</dbReference>
<sequence length="373" mass="40398">MQLGMRSPLQSDKPHSPACLHGVFEALQRLPSPPSCWKLKTVPSRGSTQHRSKRSCCHAQVHAAADLAEKAPETATADFNFEHYMYKRGKMINQALDKALPMAYPPDVIESMRYSLLAGGKRIRPALCLAACELVGGDLEKAIPSACAMEMLHTMSLIHDDLPSMDNDDMRRNKPTNHKVYGEDVAILAGDALLAFAFEHIARSTKNVAAERIVQVICEVGKAVGAEGLVGGQIVDLKSEGLGRGVGLETLQYIHEHKTAALLEASVVSGAIMGGANSQQIEDLRKYSRSIGLAFQVVDDILDCTSTSEVLGKTAGKDLATDKTTYPSLLGLERSKEVADELINAAHDALSSYDPHKAAPLRSLAEYIRSRKN</sequence>
<evidence type="ECO:0000313" key="9">
    <source>
        <dbReference type="EMBL" id="KAK9832351.1"/>
    </source>
</evidence>
<comment type="caution">
    <text evidence="9">The sequence shown here is derived from an EMBL/GenBank/DDBJ whole genome shotgun (WGS) entry which is preliminary data.</text>
</comment>
<dbReference type="AlphaFoldDB" id="A0AAW1REZ9"/>
<organism evidence="9 10">
    <name type="scientific">Apatococcus lobatus</name>
    <dbReference type="NCBI Taxonomy" id="904363"/>
    <lineage>
        <taxon>Eukaryota</taxon>
        <taxon>Viridiplantae</taxon>
        <taxon>Chlorophyta</taxon>
        <taxon>core chlorophytes</taxon>
        <taxon>Trebouxiophyceae</taxon>
        <taxon>Chlorellales</taxon>
        <taxon>Chlorellaceae</taxon>
        <taxon>Apatococcus</taxon>
    </lineage>
</organism>
<dbReference type="NCBIfam" id="NF045685">
    <property type="entry name" value="GGPPSynCrtE"/>
    <property type="match status" value="1"/>
</dbReference>
<dbReference type="SFLD" id="SFLDS00005">
    <property type="entry name" value="Isoprenoid_Synthase_Type_I"/>
    <property type="match status" value="1"/>
</dbReference>
<dbReference type="GO" id="GO:0005737">
    <property type="term" value="C:cytoplasm"/>
    <property type="evidence" value="ECO:0007669"/>
    <property type="project" value="UniProtKB-ARBA"/>
</dbReference>
<dbReference type="Pfam" id="PF00348">
    <property type="entry name" value="polyprenyl_synt"/>
    <property type="match status" value="1"/>
</dbReference>
<dbReference type="SUPFAM" id="SSF48576">
    <property type="entry name" value="Terpenoid synthases"/>
    <property type="match status" value="1"/>
</dbReference>
<dbReference type="InterPro" id="IPR008949">
    <property type="entry name" value="Isoprenoid_synthase_dom_sf"/>
</dbReference>
<dbReference type="PROSITE" id="PS00444">
    <property type="entry name" value="POLYPRENYL_SYNTHASE_2"/>
    <property type="match status" value="1"/>
</dbReference>
<accession>A0AAW1REZ9</accession>
<evidence type="ECO:0000256" key="6">
    <source>
        <dbReference type="ARBA" id="ARBA00022842"/>
    </source>
</evidence>
<dbReference type="GO" id="GO:0046872">
    <property type="term" value="F:metal ion binding"/>
    <property type="evidence" value="ECO:0007669"/>
    <property type="project" value="UniProtKB-KW"/>
</dbReference>
<protein>
    <recommendedName>
        <fullName evidence="11">Geranylgeranyl diphosphate synthase</fullName>
    </recommendedName>
</protein>
<evidence type="ECO:0000256" key="7">
    <source>
        <dbReference type="ARBA" id="ARBA00023229"/>
    </source>
</evidence>
<evidence type="ECO:0000256" key="3">
    <source>
        <dbReference type="ARBA" id="ARBA00006706"/>
    </source>
</evidence>
<comment type="cofactor">
    <cofactor evidence="1">
        <name>Mg(2+)</name>
        <dbReference type="ChEBI" id="CHEBI:18420"/>
    </cofactor>
</comment>
<dbReference type="Gene3D" id="1.10.600.10">
    <property type="entry name" value="Farnesyl Diphosphate Synthase"/>
    <property type="match status" value="1"/>
</dbReference>
<name>A0AAW1REZ9_9CHLO</name>
<keyword evidence="5" id="KW-0479">Metal-binding</keyword>
<dbReference type="Proteomes" id="UP001438707">
    <property type="component" value="Unassembled WGS sequence"/>
</dbReference>
<dbReference type="SFLD" id="SFLDG01017">
    <property type="entry name" value="Polyprenyl_Transferase_Like"/>
    <property type="match status" value="1"/>
</dbReference>
<keyword evidence="4 8" id="KW-0808">Transferase</keyword>
<dbReference type="InterPro" id="IPR053378">
    <property type="entry name" value="Prenyl_diphosphate_synthase"/>
</dbReference>
<dbReference type="PANTHER" id="PTHR43281">
    <property type="entry name" value="FARNESYL DIPHOSPHATE SYNTHASE"/>
    <property type="match status" value="1"/>
</dbReference>
<evidence type="ECO:0000256" key="1">
    <source>
        <dbReference type="ARBA" id="ARBA00001946"/>
    </source>
</evidence>
<dbReference type="GO" id="GO:0004659">
    <property type="term" value="F:prenyltransferase activity"/>
    <property type="evidence" value="ECO:0007669"/>
    <property type="project" value="InterPro"/>
</dbReference>
<reference evidence="9 10" key="1">
    <citation type="journal article" date="2024" name="Nat. Commun.">
        <title>Phylogenomics reveals the evolutionary origins of lichenization in chlorophyte algae.</title>
        <authorList>
            <person name="Puginier C."/>
            <person name="Libourel C."/>
            <person name="Otte J."/>
            <person name="Skaloud P."/>
            <person name="Haon M."/>
            <person name="Grisel S."/>
            <person name="Petersen M."/>
            <person name="Berrin J.G."/>
            <person name="Delaux P.M."/>
            <person name="Dal Grande F."/>
            <person name="Keller J."/>
        </authorList>
    </citation>
    <scope>NUCLEOTIDE SEQUENCE [LARGE SCALE GENOMIC DNA]</scope>
    <source>
        <strain evidence="9 10">SAG 2145</strain>
    </source>
</reference>
<dbReference type="InterPro" id="IPR000092">
    <property type="entry name" value="Polyprenyl_synt"/>
</dbReference>